<organism evidence="1">
    <name type="scientific">Tanacetum cinerariifolium</name>
    <name type="common">Dalmatian daisy</name>
    <name type="synonym">Chrysanthemum cinerariifolium</name>
    <dbReference type="NCBI Taxonomy" id="118510"/>
    <lineage>
        <taxon>Eukaryota</taxon>
        <taxon>Viridiplantae</taxon>
        <taxon>Streptophyta</taxon>
        <taxon>Embryophyta</taxon>
        <taxon>Tracheophyta</taxon>
        <taxon>Spermatophyta</taxon>
        <taxon>Magnoliopsida</taxon>
        <taxon>eudicotyledons</taxon>
        <taxon>Gunneridae</taxon>
        <taxon>Pentapetalae</taxon>
        <taxon>asterids</taxon>
        <taxon>campanulids</taxon>
        <taxon>Asterales</taxon>
        <taxon>Asteraceae</taxon>
        <taxon>Asteroideae</taxon>
        <taxon>Anthemideae</taxon>
        <taxon>Anthemidinae</taxon>
        <taxon>Tanacetum</taxon>
    </lineage>
</organism>
<proteinExistence type="predicted"/>
<dbReference type="AlphaFoldDB" id="A0A6L2LRD2"/>
<name>A0A6L2LRD2_TANCI</name>
<evidence type="ECO:0000313" key="1">
    <source>
        <dbReference type="EMBL" id="GEU64351.1"/>
    </source>
</evidence>
<reference evidence="1" key="1">
    <citation type="journal article" date="2019" name="Sci. Rep.">
        <title>Draft genome of Tanacetum cinerariifolium, the natural source of mosquito coil.</title>
        <authorList>
            <person name="Yamashiro T."/>
            <person name="Shiraishi A."/>
            <person name="Satake H."/>
            <person name="Nakayama K."/>
        </authorList>
    </citation>
    <scope>NUCLEOTIDE SEQUENCE</scope>
</reference>
<comment type="caution">
    <text evidence="1">The sequence shown here is derived from an EMBL/GenBank/DDBJ whole genome shotgun (WGS) entry which is preliminary data.</text>
</comment>
<protein>
    <submittedName>
        <fullName evidence="1">Uncharacterized protein</fullName>
    </submittedName>
</protein>
<gene>
    <name evidence="1" type="ORF">Tci_036329</name>
</gene>
<sequence length="253" mass="29291">MKGISEYKASESNIRRIRVKDIVKEVIYYLKTYSLAGMDISWRETQYHLKARQKTSDPINWLYKFACKLDTLSSLLVQRISGTFHIDVLFETFVLSALIYWGGKEVVKETYHALKFKTERKIKIESFGELYLARSFLRRVMIATFNEEEAYRIAVSVDGADSDGNDRCKECVICLSSEPGRFNLKRTSLTGFPAQSIRSSNAIAFDSPYLLVLITRTSQSRQHDKSESDSYYLSDLSRQFIYWTEIDIQLTQA</sequence>
<accession>A0A6L2LRD2</accession>
<dbReference type="EMBL" id="BKCJ010005004">
    <property type="protein sequence ID" value="GEU64351.1"/>
    <property type="molecule type" value="Genomic_DNA"/>
</dbReference>